<comment type="caution">
    <text evidence="2">The sequence shown here is derived from an EMBL/GenBank/DDBJ whole genome shotgun (WGS) entry which is preliminary data.</text>
</comment>
<reference evidence="2" key="1">
    <citation type="journal article" date="2015" name="Nature">
        <title>Complex archaea that bridge the gap between prokaryotes and eukaryotes.</title>
        <authorList>
            <person name="Spang A."/>
            <person name="Saw J.H."/>
            <person name="Jorgensen S.L."/>
            <person name="Zaremba-Niedzwiedzka K."/>
            <person name="Martijn J."/>
            <person name="Lind A.E."/>
            <person name="van Eijk R."/>
            <person name="Schleper C."/>
            <person name="Guy L."/>
            <person name="Ettema T.J."/>
        </authorList>
    </citation>
    <scope>NUCLEOTIDE SEQUENCE</scope>
</reference>
<dbReference type="Gene3D" id="1.10.510.10">
    <property type="entry name" value="Transferase(Phosphotransferase) domain 1"/>
    <property type="match status" value="1"/>
</dbReference>
<dbReference type="EMBL" id="LAZR01005669">
    <property type="protein sequence ID" value="KKM98077.1"/>
    <property type="molecule type" value="Genomic_DNA"/>
</dbReference>
<dbReference type="GO" id="GO:0005524">
    <property type="term" value="F:ATP binding"/>
    <property type="evidence" value="ECO:0007669"/>
    <property type="project" value="InterPro"/>
</dbReference>
<gene>
    <name evidence="2" type="ORF">LCGC14_1161520</name>
</gene>
<proteinExistence type="predicted"/>
<dbReference type="PROSITE" id="PS50011">
    <property type="entry name" value="PROTEIN_KINASE_DOM"/>
    <property type="match status" value="1"/>
</dbReference>
<sequence>MLKINDILGNWKVISEKPISGGGQSEIYLVKNIKNISNEESVLKLYKKQGQRRASYIERYNKEIKALKLLKNEENIIEIIDSHTGDKDDPNYYIVMEKAESFSKSKKREN</sequence>
<accession>A0A0F9PY28</accession>
<dbReference type="GO" id="GO:0004672">
    <property type="term" value="F:protein kinase activity"/>
    <property type="evidence" value="ECO:0007669"/>
    <property type="project" value="InterPro"/>
</dbReference>
<evidence type="ECO:0000313" key="2">
    <source>
        <dbReference type="EMBL" id="KKM98077.1"/>
    </source>
</evidence>
<name>A0A0F9PY28_9ZZZZ</name>
<dbReference type="SUPFAM" id="SSF56112">
    <property type="entry name" value="Protein kinase-like (PK-like)"/>
    <property type="match status" value="1"/>
</dbReference>
<evidence type="ECO:0000259" key="1">
    <source>
        <dbReference type="PROSITE" id="PS50011"/>
    </source>
</evidence>
<dbReference type="InterPro" id="IPR011009">
    <property type="entry name" value="Kinase-like_dom_sf"/>
</dbReference>
<feature type="domain" description="Protein kinase" evidence="1">
    <location>
        <begin position="13"/>
        <end position="110"/>
    </location>
</feature>
<protein>
    <recommendedName>
        <fullName evidence="1">Protein kinase domain-containing protein</fullName>
    </recommendedName>
</protein>
<dbReference type="AlphaFoldDB" id="A0A0F9PY28"/>
<dbReference type="InterPro" id="IPR000719">
    <property type="entry name" value="Prot_kinase_dom"/>
</dbReference>
<organism evidence="2">
    <name type="scientific">marine sediment metagenome</name>
    <dbReference type="NCBI Taxonomy" id="412755"/>
    <lineage>
        <taxon>unclassified sequences</taxon>
        <taxon>metagenomes</taxon>
        <taxon>ecological metagenomes</taxon>
    </lineage>
</organism>